<feature type="non-terminal residue" evidence="1">
    <location>
        <position position="1"/>
    </location>
</feature>
<name>A0A0B6Z7P8_9EUPU</name>
<evidence type="ECO:0000313" key="1">
    <source>
        <dbReference type="EMBL" id="CEK64402.1"/>
    </source>
</evidence>
<protein>
    <submittedName>
        <fullName evidence="1">Uncharacterized protein</fullName>
    </submittedName>
</protein>
<dbReference type="AlphaFoldDB" id="A0A0B6Z7P8"/>
<reference evidence="1" key="1">
    <citation type="submission" date="2014-12" db="EMBL/GenBank/DDBJ databases">
        <title>Insight into the proteome of Arion vulgaris.</title>
        <authorList>
            <person name="Aradska J."/>
            <person name="Bulat T."/>
            <person name="Smidak R."/>
            <person name="Sarate P."/>
            <person name="Gangsoo J."/>
            <person name="Sialana F."/>
            <person name="Bilban M."/>
            <person name="Lubec G."/>
        </authorList>
    </citation>
    <scope>NUCLEOTIDE SEQUENCE</scope>
    <source>
        <tissue evidence="1">Skin</tissue>
    </source>
</reference>
<gene>
    <name evidence="1" type="primary">ORF51655</name>
</gene>
<proteinExistence type="predicted"/>
<sequence length="52" mass="5860">NGMPPDKSIARHQTRLLHKLCNSYCNSRNICVKSTYEQGGMPQIRTPITSGR</sequence>
<accession>A0A0B6Z7P8</accession>
<organism evidence="1">
    <name type="scientific">Arion vulgaris</name>
    <dbReference type="NCBI Taxonomy" id="1028688"/>
    <lineage>
        <taxon>Eukaryota</taxon>
        <taxon>Metazoa</taxon>
        <taxon>Spiralia</taxon>
        <taxon>Lophotrochozoa</taxon>
        <taxon>Mollusca</taxon>
        <taxon>Gastropoda</taxon>
        <taxon>Heterobranchia</taxon>
        <taxon>Euthyneura</taxon>
        <taxon>Panpulmonata</taxon>
        <taxon>Eupulmonata</taxon>
        <taxon>Stylommatophora</taxon>
        <taxon>Helicina</taxon>
        <taxon>Arionoidea</taxon>
        <taxon>Arionidae</taxon>
        <taxon>Arion</taxon>
    </lineage>
</organism>
<dbReference type="EMBL" id="HACG01017537">
    <property type="protein sequence ID" value="CEK64402.1"/>
    <property type="molecule type" value="Transcribed_RNA"/>
</dbReference>